<protein>
    <recommendedName>
        <fullName evidence="2">STAS domain-containing protein</fullName>
    </recommendedName>
</protein>
<dbReference type="GO" id="GO:0043856">
    <property type="term" value="F:anti-sigma factor antagonist activity"/>
    <property type="evidence" value="ECO:0007669"/>
    <property type="project" value="TreeGrafter"/>
</dbReference>
<reference evidence="3 4" key="1">
    <citation type="journal article" date="2014" name="Int. J. Syst. Evol. Microbiol.">
        <title>Ramlibacter solisilvae sp. nov., isolated from forest soil, and emended description of the genus Ramlibacter.</title>
        <authorList>
            <person name="Lee H.J."/>
            <person name="Lee S.H."/>
            <person name="Lee S.S."/>
            <person name="Lee J.S."/>
            <person name="Kim Y."/>
            <person name="Kim S.C."/>
            <person name="Jeon C.O."/>
        </authorList>
    </citation>
    <scope>NUCLEOTIDE SEQUENCE [LARGE SCALE GENOMIC DNA]</scope>
    <source>
        <strain evidence="3 4">5-10</strain>
    </source>
</reference>
<organism evidence="3 4">
    <name type="scientific">Ramlibacter tataouinensis</name>
    <dbReference type="NCBI Taxonomy" id="94132"/>
    <lineage>
        <taxon>Bacteria</taxon>
        <taxon>Pseudomonadati</taxon>
        <taxon>Pseudomonadota</taxon>
        <taxon>Betaproteobacteria</taxon>
        <taxon>Burkholderiales</taxon>
        <taxon>Comamonadaceae</taxon>
        <taxon>Ramlibacter</taxon>
    </lineage>
</organism>
<sequence>MQFDITPLDEGISLVRLDGRMDSLGVDQIETRFTAAVVASNRHAVVDLSGVSFLASMGIRLFIANARAMDRKGRKMALFGASELIQGVLEAVAIDQIIPVASDQQQAVQALAA</sequence>
<dbReference type="Proteomes" id="UP000070433">
    <property type="component" value="Chromosome"/>
</dbReference>
<gene>
    <name evidence="3" type="ORF">UC35_15200</name>
</gene>
<dbReference type="Pfam" id="PF01740">
    <property type="entry name" value="STAS"/>
    <property type="match status" value="1"/>
</dbReference>
<accession>A0A127K0I9</accession>
<dbReference type="InterPro" id="IPR036513">
    <property type="entry name" value="STAS_dom_sf"/>
</dbReference>
<evidence type="ECO:0000313" key="3">
    <source>
        <dbReference type="EMBL" id="AMO23962.1"/>
    </source>
</evidence>
<dbReference type="EMBL" id="CP010951">
    <property type="protein sequence ID" value="AMO23962.1"/>
    <property type="molecule type" value="Genomic_DNA"/>
</dbReference>
<keyword evidence="1" id="KW-0472">Membrane</keyword>
<keyword evidence="4" id="KW-1185">Reference proteome</keyword>
<feature type="domain" description="STAS" evidence="2">
    <location>
        <begin position="10"/>
        <end position="111"/>
    </location>
</feature>
<keyword evidence="1" id="KW-0812">Transmembrane</keyword>
<feature type="transmembrane region" description="Helical" evidence="1">
    <location>
        <begin position="48"/>
        <end position="66"/>
    </location>
</feature>
<proteinExistence type="predicted"/>
<evidence type="ECO:0000256" key="1">
    <source>
        <dbReference type="SAM" id="Phobius"/>
    </source>
</evidence>
<dbReference type="PANTHER" id="PTHR33495:SF2">
    <property type="entry name" value="ANTI-SIGMA FACTOR ANTAGONIST TM_1081-RELATED"/>
    <property type="match status" value="1"/>
</dbReference>
<keyword evidence="1" id="KW-1133">Transmembrane helix</keyword>
<dbReference type="PROSITE" id="PS50801">
    <property type="entry name" value="STAS"/>
    <property type="match status" value="1"/>
</dbReference>
<name>A0A127K0I9_9BURK</name>
<dbReference type="AlphaFoldDB" id="A0A127K0I9"/>
<evidence type="ECO:0000259" key="2">
    <source>
        <dbReference type="PROSITE" id="PS50801"/>
    </source>
</evidence>
<dbReference type="CDD" id="cd07043">
    <property type="entry name" value="STAS_anti-anti-sigma_factors"/>
    <property type="match status" value="1"/>
</dbReference>
<dbReference type="PANTHER" id="PTHR33495">
    <property type="entry name" value="ANTI-SIGMA FACTOR ANTAGONIST TM_1081-RELATED-RELATED"/>
    <property type="match status" value="1"/>
</dbReference>
<dbReference type="SUPFAM" id="SSF52091">
    <property type="entry name" value="SpoIIaa-like"/>
    <property type="match status" value="1"/>
</dbReference>
<evidence type="ECO:0000313" key="4">
    <source>
        <dbReference type="Proteomes" id="UP000070433"/>
    </source>
</evidence>
<dbReference type="InterPro" id="IPR002645">
    <property type="entry name" value="STAS_dom"/>
</dbReference>
<dbReference type="Gene3D" id="3.30.750.24">
    <property type="entry name" value="STAS domain"/>
    <property type="match status" value="1"/>
</dbReference>